<keyword evidence="5" id="KW-1185">Reference proteome</keyword>
<dbReference type="Gene3D" id="3.55.50.30">
    <property type="match status" value="1"/>
</dbReference>
<reference evidence="4 5" key="1">
    <citation type="submission" date="2018-10" db="EMBL/GenBank/DDBJ databases">
        <title>Butyricimonas faecalis sp. nov., isolated from human faeces and emended description of the genus Butyricimonas.</title>
        <authorList>
            <person name="Le Roy T."/>
            <person name="Van der Smissen P."/>
            <person name="Paquot A."/>
            <person name="Delzenne N."/>
            <person name="Muccioli G."/>
            <person name="Collet J.-F."/>
            <person name="Cani P.D."/>
        </authorList>
    </citation>
    <scope>NUCLEOTIDE SEQUENCE [LARGE SCALE GENOMIC DNA]</scope>
    <source>
        <strain evidence="4 5">H184</strain>
    </source>
</reference>
<dbReference type="GO" id="GO:0016989">
    <property type="term" value="F:sigma factor antagonist activity"/>
    <property type="evidence" value="ECO:0007669"/>
    <property type="project" value="TreeGrafter"/>
</dbReference>
<feature type="transmembrane region" description="Helical" evidence="1">
    <location>
        <begin position="81"/>
        <end position="101"/>
    </location>
</feature>
<keyword evidence="1" id="KW-0812">Transmembrane</keyword>
<dbReference type="PANTHER" id="PTHR30273:SF2">
    <property type="entry name" value="PROTEIN FECR"/>
    <property type="match status" value="1"/>
</dbReference>
<dbReference type="Gene3D" id="2.60.120.1440">
    <property type="match status" value="1"/>
</dbReference>
<dbReference type="KEGG" id="buy:D8S85_02925"/>
<evidence type="ECO:0000256" key="1">
    <source>
        <dbReference type="SAM" id="Phobius"/>
    </source>
</evidence>
<dbReference type="Pfam" id="PF04773">
    <property type="entry name" value="FecR"/>
    <property type="match status" value="1"/>
</dbReference>
<dbReference type="AlphaFoldDB" id="A0A3Q9IMJ7"/>
<gene>
    <name evidence="4" type="ORF">D8S85_02925</name>
</gene>
<dbReference type="Pfam" id="PF16344">
    <property type="entry name" value="FecR_C"/>
    <property type="match status" value="1"/>
</dbReference>
<keyword evidence="1" id="KW-0472">Membrane</keyword>
<sequence length="387" mass="44894">MKPHFAEDIWEKLLAVWRKDYRAGEEPDYREEQMRQLLKTMFMSRQALKLREKQEYDVHEAWQRVNKRTRAKGSRRMIRGWMKYAALFILFLGIVSLWRVYDNKEKPIVAAVQSDSILPGRLKAELILANGERIVLDSEARSKEMEALGIKLENDTVNGLLKYEAGAVDNSIGMKYNTLNVPKGGEYSLILPDGSRVWLNSETTLRFPVQFAGGKRVVYLSGEAYFQVKKDTSAAFHVCTKQQKITVLGTTFNVSAYENDRFTETTLIEGKVAVEGGAERVVMKPSEQYILDKRSGVGELKEVETEFYTSWIDGKFYFTSFTFEEIVKKLERWYDFTMIYEEDDIRQMRFSGVINKHRPIEEMLRFLEKTTDIHFKISGKNIVAGKN</sequence>
<dbReference type="RefSeq" id="WP_106624758.1">
    <property type="nucleotide sequence ID" value="NZ_CP032819.1"/>
</dbReference>
<dbReference type="OrthoDB" id="1493027at2"/>
<dbReference type="PANTHER" id="PTHR30273">
    <property type="entry name" value="PERIPLASMIC SIGNAL SENSOR AND SIGMA FACTOR ACTIVATOR FECR-RELATED"/>
    <property type="match status" value="1"/>
</dbReference>
<name>A0A3Q9IMJ7_9BACT</name>
<organism evidence="4 5">
    <name type="scientific">Butyricimonas faecalis</name>
    <dbReference type="NCBI Taxonomy" id="2093856"/>
    <lineage>
        <taxon>Bacteria</taxon>
        <taxon>Pseudomonadati</taxon>
        <taxon>Bacteroidota</taxon>
        <taxon>Bacteroidia</taxon>
        <taxon>Bacteroidales</taxon>
        <taxon>Odoribacteraceae</taxon>
        <taxon>Butyricimonas</taxon>
    </lineage>
</organism>
<dbReference type="InterPro" id="IPR032508">
    <property type="entry name" value="FecR_C"/>
</dbReference>
<protein>
    <submittedName>
        <fullName evidence="4">FecR family protein</fullName>
    </submittedName>
</protein>
<evidence type="ECO:0000313" key="4">
    <source>
        <dbReference type="EMBL" id="AZS28607.1"/>
    </source>
</evidence>
<evidence type="ECO:0000259" key="3">
    <source>
        <dbReference type="Pfam" id="PF16344"/>
    </source>
</evidence>
<proteinExistence type="predicted"/>
<feature type="domain" description="FecR protein" evidence="2">
    <location>
        <begin position="178"/>
        <end position="272"/>
    </location>
</feature>
<dbReference type="InterPro" id="IPR012373">
    <property type="entry name" value="Ferrdict_sens_TM"/>
</dbReference>
<dbReference type="InterPro" id="IPR006860">
    <property type="entry name" value="FecR"/>
</dbReference>
<evidence type="ECO:0000313" key="5">
    <source>
        <dbReference type="Proteomes" id="UP000270673"/>
    </source>
</evidence>
<accession>A0A3Q9IMJ7</accession>
<evidence type="ECO:0000259" key="2">
    <source>
        <dbReference type="Pfam" id="PF04773"/>
    </source>
</evidence>
<feature type="domain" description="Protein FecR C-terminal" evidence="3">
    <location>
        <begin position="315"/>
        <end position="383"/>
    </location>
</feature>
<dbReference type="EMBL" id="CP032819">
    <property type="protein sequence ID" value="AZS28607.1"/>
    <property type="molecule type" value="Genomic_DNA"/>
</dbReference>
<dbReference type="FunFam" id="2.60.120.1440:FF:000001">
    <property type="entry name" value="Putative anti-sigma factor"/>
    <property type="match status" value="1"/>
</dbReference>
<keyword evidence="1" id="KW-1133">Transmembrane helix</keyword>
<dbReference type="Proteomes" id="UP000270673">
    <property type="component" value="Chromosome"/>
</dbReference>